<gene>
    <name evidence="1" type="ORF">GCM10025876_33900</name>
</gene>
<name>A0ABQ6IJA6_9MICO</name>
<accession>A0ABQ6IJA6</accession>
<organism evidence="1 2">
    <name type="scientific">Demequina litorisediminis</name>
    <dbReference type="NCBI Taxonomy" id="1849022"/>
    <lineage>
        <taxon>Bacteria</taxon>
        <taxon>Bacillati</taxon>
        <taxon>Actinomycetota</taxon>
        <taxon>Actinomycetes</taxon>
        <taxon>Micrococcales</taxon>
        <taxon>Demequinaceae</taxon>
        <taxon>Demequina</taxon>
    </lineage>
</organism>
<dbReference type="EMBL" id="BSUN01000001">
    <property type="protein sequence ID" value="GMA37186.1"/>
    <property type="molecule type" value="Genomic_DNA"/>
</dbReference>
<keyword evidence="2" id="KW-1185">Reference proteome</keyword>
<evidence type="ECO:0000313" key="1">
    <source>
        <dbReference type="EMBL" id="GMA37186.1"/>
    </source>
</evidence>
<dbReference type="Proteomes" id="UP001157125">
    <property type="component" value="Unassembled WGS sequence"/>
</dbReference>
<protein>
    <submittedName>
        <fullName evidence="1">Uncharacterized protein</fullName>
    </submittedName>
</protein>
<reference evidence="2" key="1">
    <citation type="journal article" date="2019" name="Int. J. Syst. Evol. Microbiol.">
        <title>The Global Catalogue of Microorganisms (GCM) 10K type strain sequencing project: providing services to taxonomists for standard genome sequencing and annotation.</title>
        <authorList>
            <consortium name="The Broad Institute Genomics Platform"/>
            <consortium name="The Broad Institute Genome Sequencing Center for Infectious Disease"/>
            <person name="Wu L."/>
            <person name="Ma J."/>
        </authorList>
    </citation>
    <scope>NUCLEOTIDE SEQUENCE [LARGE SCALE GENOMIC DNA]</scope>
    <source>
        <strain evidence="2">NBRC 112299</strain>
    </source>
</reference>
<sequence>MESQASGRLAPQFAHLRGGLQVVTVAVEREALAALVVGGLVEVGTRLDAQQRLVRHRVVLAHVVRVVRRHERRAQLVREAQQVLADTLLQEQPVVHQLDIEVLGTKDVLELARRAQRLVVLPQTQARLHLARGATSGGDDAVRVALQQVAVHTRLVEVPLEGGVRRHPEEVVHARRVLRPHGHVGVGATGRDVVGLLAALTPPHARLVLTRGARREVRLDADDGLHAMCLALCPEVVGTKDVAVVGSRKRRLTQFLRVLEQIIQPRGTVQHRVLGMDVEVNKIGARHGIRF</sequence>
<comment type="caution">
    <text evidence="1">The sequence shown here is derived from an EMBL/GenBank/DDBJ whole genome shotgun (WGS) entry which is preliminary data.</text>
</comment>
<evidence type="ECO:0000313" key="2">
    <source>
        <dbReference type="Proteomes" id="UP001157125"/>
    </source>
</evidence>
<proteinExistence type="predicted"/>